<dbReference type="AlphaFoldDB" id="A0A0A0BZX4"/>
<evidence type="ECO:0000313" key="2">
    <source>
        <dbReference type="Proteomes" id="UP000054314"/>
    </source>
</evidence>
<accession>A0A0A0BZX4</accession>
<protein>
    <recommendedName>
        <fullName evidence="3">Glycosyltransferase</fullName>
    </recommendedName>
</protein>
<sequence length="354" mass="39462">MTVAVRYDEALVGPDGRVAGRDAGSTLVRRLLRVFPGSFLVGPGPRRYPGGLEVLPLEFVDAASTVVVNMDVVDSVSVWQTLHAHCAEPKVMNFVWWSTSQMEHPVQRAALGLSCALFPTFANSQRTASEVREVVTAWAVPPLAEKARVAWVNLGVRLEHVQPRVRTDVPVVLYPAIYLSARKRPELFVDVVERVARRTPIRVEARLHESHLVSEEAMRLSSREWAWVGPLTASREDYWHALARTTAFLATASEESYGLSYVEALMAGAIGVFPDRPWVHALVPAGYPWVYRDGHEAEEMLLRAVTDPEGCRRQLDATVPGEFTGWWAARHDDGRFDEAIMARAAEWFGADAVR</sequence>
<organism evidence="1 2">
    <name type="scientific">Cellulomonas bogoriensis 69B4 = DSM 16987</name>
    <dbReference type="NCBI Taxonomy" id="1386082"/>
    <lineage>
        <taxon>Bacteria</taxon>
        <taxon>Bacillati</taxon>
        <taxon>Actinomycetota</taxon>
        <taxon>Actinomycetes</taxon>
        <taxon>Micrococcales</taxon>
        <taxon>Cellulomonadaceae</taxon>
        <taxon>Cellulomonas</taxon>
    </lineage>
</organism>
<dbReference type="SUPFAM" id="SSF53756">
    <property type="entry name" value="UDP-Glycosyltransferase/glycogen phosphorylase"/>
    <property type="match status" value="1"/>
</dbReference>
<name>A0A0A0BZX4_9CELL</name>
<dbReference type="OrthoDB" id="3247161at2"/>
<evidence type="ECO:0000313" key="1">
    <source>
        <dbReference type="EMBL" id="KGM13496.1"/>
    </source>
</evidence>
<gene>
    <name evidence="1" type="ORF">N869_13650</name>
</gene>
<dbReference type="RefSeq" id="WP_035059088.1">
    <property type="nucleotide sequence ID" value="NZ_AXCZ01000040.1"/>
</dbReference>
<dbReference type="Gene3D" id="3.40.50.2000">
    <property type="entry name" value="Glycogen Phosphorylase B"/>
    <property type="match status" value="1"/>
</dbReference>
<reference evidence="1 2" key="1">
    <citation type="submission" date="2013-08" db="EMBL/GenBank/DDBJ databases">
        <title>Genome sequencing of Cellulomonas bogoriensis 69B4.</title>
        <authorList>
            <person name="Chen F."/>
            <person name="Li Y."/>
            <person name="Wang G."/>
        </authorList>
    </citation>
    <scope>NUCLEOTIDE SEQUENCE [LARGE SCALE GENOMIC DNA]</scope>
    <source>
        <strain evidence="1 2">69B4</strain>
    </source>
</reference>
<comment type="caution">
    <text evidence="1">The sequence shown here is derived from an EMBL/GenBank/DDBJ whole genome shotgun (WGS) entry which is preliminary data.</text>
</comment>
<dbReference type="EMBL" id="AXCZ01000040">
    <property type="protein sequence ID" value="KGM13496.1"/>
    <property type="molecule type" value="Genomic_DNA"/>
</dbReference>
<proteinExistence type="predicted"/>
<dbReference type="Proteomes" id="UP000054314">
    <property type="component" value="Unassembled WGS sequence"/>
</dbReference>
<evidence type="ECO:0008006" key="3">
    <source>
        <dbReference type="Google" id="ProtNLM"/>
    </source>
</evidence>
<keyword evidence="2" id="KW-1185">Reference proteome</keyword>